<dbReference type="RefSeq" id="WP_272734668.1">
    <property type="nucleotide sequence ID" value="NZ_CP116942.1"/>
</dbReference>
<dbReference type="PRINTS" id="PR01576">
    <property type="entry name" value="PDEFORMYLASE"/>
</dbReference>
<keyword evidence="2 3" id="KW-0378">Hydrolase</keyword>
<dbReference type="Pfam" id="PF01327">
    <property type="entry name" value="Pep_deformylase"/>
    <property type="match status" value="1"/>
</dbReference>
<feature type="binding site" evidence="2">
    <location>
        <position position="137"/>
    </location>
    <ligand>
        <name>Fe cation</name>
        <dbReference type="ChEBI" id="CHEBI:24875"/>
    </ligand>
</feature>
<name>A0AAE9Y6E9_9ACTN</name>
<dbReference type="GO" id="GO:0042586">
    <property type="term" value="F:peptide deformylase activity"/>
    <property type="evidence" value="ECO:0007669"/>
    <property type="project" value="UniProtKB-UniRule"/>
</dbReference>
<dbReference type="CDD" id="cd00487">
    <property type="entry name" value="Pep_deformylase"/>
    <property type="match status" value="1"/>
</dbReference>
<protein>
    <recommendedName>
        <fullName evidence="2">Peptide deformylase</fullName>
        <shortName evidence="2">PDF</shortName>
        <ecNumber evidence="2">3.5.1.88</ecNumber>
    </recommendedName>
    <alternativeName>
        <fullName evidence="2">Polypeptide deformylase</fullName>
    </alternativeName>
</protein>
<comment type="cofactor">
    <cofactor evidence="2">
        <name>Fe(2+)</name>
        <dbReference type="ChEBI" id="CHEBI:29033"/>
    </cofactor>
    <text evidence="2">Binds 1 Fe(2+) ion.</text>
</comment>
<comment type="function">
    <text evidence="2">Removes the formyl group from the N-terminal Met of newly synthesized proteins. Requires at least a dipeptide for an efficient rate of reaction. N-terminal L-methionine is a prerequisite for activity but the enzyme has broad specificity at other positions.</text>
</comment>
<comment type="similarity">
    <text evidence="1 2">Belongs to the polypeptide deformylase family.</text>
</comment>
<dbReference type="NCBIfam" id="TIGR00079">
    <property type="entry name" value="pept_deformyl"/>
    <property type="match status" value="1"/>
</dbReference>
<dbReference type="InterPro" id="IPR036821">
    <property type="entry name" value="Peptide_deformylase_sf"/>
</dbReference>
<dbReference type="EC" id="3.5.1.88" evidence="2"/>
<dbReference type="PANTHER" id="PTHR10458">
    <property type="entry name" value="PEPTIDE DEFORMYLASE"/>
    <property type="match status" value="1"/>
</dbReference>
<proteinExistence type="inferred from homology"/>
<evidence type="ECO:0000313" key="3">
    <source>
        <dbReference type="EMBL" id="WCO65143.1"/>
    </source>
</evidence>
<dbReference type="HAMAP" id="MF_00163">
    <property type="entry name" value="Pep_deformylase"/>
    <property type="match status" value="1"/>
</dbReference>
<dbReference type="SUPFAM" id="SSF56420">
    <property type="entry name" value="Peptide deformylase"/>
    <property type="match status" value="1"/>
</dbReference>
<keyword evidence="2" id="KW-0408">Iron</keyword>
<feature type="active site" evidence="2">
    <location>
        <position position="134"/>
    </location>
</feature>
<dbReference type="KEGG" id="ima:PO878_11605"/>
<evidence type="ECO:0000256" key="2">
    <source>
        <dbReference type="HAMAP-Rule" id="MF_00163"/>
    </source>
</evidence>
<keyword evidence="4" id="KW-1185">Reference proteome</keyword>
<keyword evidence="2" id="KW-0648">Protein biosynthesis</keyword>
<feature type="binding site" evidence="2">
    <location>
        <position position="133"/>
    </location>
    <ligand>
        <name>Fe cation</name>
        <dbReference type="ChEBI" id="CHEBI:24875"/>
    </ligand>
</feature>
<dbReference type="InterPro" id="IPR023635">
    <property type="entry name" value="Peptide_deformylase"/>
</dbReference>
<dbReference type="GO" id="GO:0046872">
    <property type="term" value="F:metal ion binding"/>
    <property type="evidence" value="ECO:0007669"/>
    <property type="project" value="UniProtKB-KW"/>
</dbReference>
<organism evidence="3 4">
    <name type="scientific">Iamia majanohamensis</name>
    <dbReference type="NCBI Taxonomy" id="467976"/>
    <lineage>
        <taxon>Bacteria</taxon>
        <taxon>Bacillati</taxon>
        <taxon>Actinomycetota</taxon>
        <taxon>Acidimicrobiia</taxon>
        <taxon>Acidimicrobiales</taxon>
        <taxon>Iamiaceae</taxon>
        <taxon>Iamia</taxon>
    </lineage>
</organism>
<gene>
    <name evidence="2 3" type="primary">def</name>
    <name evidence="3" type="ORF">PO878_11605</name>
</gene>
<comment type="catalytic activity">
    <reaction evidence="2">
        <text>N-terminal N-formyl-L-methionyl-[peptide] + H2O = N-terminal L-methionyl-[peptide] + formate</text>
        <dbReference type="Rhea" id="RHEA:24420"/>
        <dbReference type="Rhea" id="RHEA-COMP:10639"/>
        <dbReference type="Rhea" id="RHEA-COMP:10640"/>
        <dbReference type="ChEBI" id="CHEBI:15377"/>
        <dbReference type="ChEBI" id="CHEBI:15740"/>
        <dbReference type="ChEBI" id="CHEBI:49298"/>
        <dbReference type="ChEBI" id="CHEBI:64731"/>
        <dbReference type="EC" id="3.5.1.88"/>
    </reaction>
</comment>
<feature type="binding site" evidence="2">
    <location>
        <position position="91"/>
    </location>
    <ligand>
        <name>Fe cation</name>
        <dbReference type="ChEBI" id="CHEBI:24875"/>
    </ligand>
</feature>
<dbReference type="PIRSF" id="PIRSF004749">
    <property type="entry name" value="Pep_def"/>
    <property type="match status" value="1"/>
</dbReference>
<accession>A0AAE9Y6E9</accession>
<keyword evidence="2" id="KW-0479">Metal-binding</keyword>
<reference evidence="3" key="1">
    <citation type="submission" date="2023-01" db="EMBL/GenBank/DDBJ databases">
        <title>The diversity of Class Acidimicrobiia in South China Sea sediment environments and the proposal of Iamia marina sp. nov., a novel species of the genus Iamia.</title>
        <authorList>
            <person name="He Y."/>
            <person name="Tian X."/>
        </authorList>
    </citation>
    <scope>NUCLEOTIDE SEQUENCE</scope>
    <source>
        <strain evidence="3">DSM 19957</strain>
    </source>
</reference>
<dbReference type="NCBIfam" id="NF001159">
    <property type="entry name" value="PRK00150.1-3"/>
    <property type="match status" value="1"/>
</dbReference>
<evidence type="ECO:0000313" key="4">
    <source>
        <dbReference type="Proteomes" id="UP001216390"/>
    </source>
</evidence>
<dbReference type="PANTHER" id="PTHR10458:SF22">
    <property type="entry name" value="PEPTIDE DEFORMYLASE"/>
    <property type="match status" value="1"/>
</dbReference>
<dbReference type="GO" id="GO:0006412">
    <property type="term" value="P:translation"/>
    <property type="evidence" value="ECO:0007669"/>
    <property type="project" value="UniProtKB-UniRule"/>
</dbReference>
<sequence>MAAYDIRIIGDPVLREVAHEVTDIDGALVRVAEGMVDAMYRADGLAVAAPQVGVRKRVVAYQLLDDPEPSVIVNPRIVEWGDEMWSYSEGCLSIPGIFWDLERPKQVHVVGLDLDGNEVSIEADELAARMYQHELDHLDGVLMVERLDEDRRREARAAIRELMLSRTEPAPRADSLLP</sequence>
<dbReference type="EMBL" id="CP116942">
    <property type="protein sequence ID" value="WCO65143.1"/>
    <property type="molecule type" value="Genomic_DNA"/>
</dbReference>
<dbReference type="Gene3D" id="3.90.45.10">
    <property type="entry name" value="Peptide deformylase"/>
    <property type="match status" value="1"/>
</dbReference>
<dbReference type="Proteomes" id="UP001216390">
    <property type="component" value="Chromosome"/>
</dbReference>
<dbReference type="AlphaFoldDB" id="A0AAE9Y6E9"/>
<evidence type="ECO:0000256" key="1">
    <source>
        <dbReference type="ARBA" id="ARBA00010759"/>
    </source>
</evidence>